<gene>
    <name evidence="2" type="ORF">H5410_004483</name>
</gene>
<proteinExistence type="predicted"/>
<dbReference type="Proteomes" id="UP000824120">
    <property type="component" value="Chromosome 1"/>
</dbReference>
<comment type="caution">
    <text evidence="2">The sequence shown here is derived from an EMBL/GenBank/DDBJ whole genome shotgun (WGS) entry which is preliminary data.</text>
</comment>
<organism evidence="2 3">
    <name type="scientific">Solanum commersonii</name>
    <name type="common">Commerson's wild potato</name>
    <name type="synonym">Commerson's nightshade</name>
    <dbReference type="NCBI Taxonomy" id="4109"/>
    <lineage>
        <taxon>Eukaryota</taxon>
        <taxon>Viridiplantae</taxon>
        <taxon>Streptophyta</taxon>
        <taxon>Embryophyta</taxon>
        <taxon>Tracheophyta</taxon>
        <taxon>Spermatophyta</taxon>
        <taxon>Magnoliopsida</taxon>
        <taxon>eudicotyledons</taxon>
        <taxon>Gunneridae</taxon>
        <taxon>Pentapetalae</taxon>
        <taxon>asterids</taxon>
        <taxon>lamiids</taxon>
        <taxon>Solanales</taxon>
        <taxon>Solanaceae</taxon>
        <taxon>Solanoideae</taxon>
        <taxon>Solaneae</taxon>
        <taxon>Solanum</taxon>
    </lineage>
</organism>
<dbReference type="EMBL" id="JACXVP010000001">
    <property type="protein sequence ID" value="KAG5632766.1"/>
    <property type="molecule type" value="Genomic_DNA"/>
</dbReference>
<keyword evidence="3" id="KW-1185">Reference proteome</keyword>
<dbReference type="AlphaFoldDB" id="A0A9J6B7U5"/>
<accession>A0A9J6B7U5</accession>
<evidence type="ECO:0000313" key="3">
    <source>
        <dbReference type="Proteomes" id="UP000824120"/>
    </source>
</evidence>
<sequence>MCSVTFLVTFGDTPEESSRKRKDKHTIRQLDKELEKAKVTIARQEVQVQIGRIHQLELQDVKGELKHVEGKLARLEEELDSRIHLAR</sequence>
<evidence type="ECO:0000313" key="2">
    <source>
        <dbReference type="EMBL" id="KAG5632766.1"/>
    </source>
</evidence>
<feature type="coiled-coil region" evidence="1">
    <location>
        <begin position="27"/>
        <end position="78"/>
    </location>
</feature>
<reference evidence="2 3" key="1">
    <citation type="submission" date="2020-09" db="EMBL/GenBank/DDBJ databases">
        <title>De no assembly of potato wild relative species, Solanum commersonii.</title>
        <authorList>
            <person name="Cho K."/>
        </authorList>
    </citation>
    <scope>NUCLEOTIDE SEQUENCE [LARGE SCALE GENOMIC DNA]</scope>
    <source>
        <strain evidence="2">LZ3.2</strain>
        <tissue evidence="2">Leaf</tissue>
    </source>
</reference>
<protein>
    <submittedName>
        <fullName evidence="2">Uncharacterized protein</fullName>
    </submittedName>
</protein>
<evidence type="ECO:0000256" key="1">
    <source>
        <dbReference type="SAM" id="Coils"/>
    </source>
</evidence>
<keyword evidence="1" id="KW-0175">Coiled coil</keyword>
<name>A0A9J6B7U5_SOLCO</name>